<keyword evidence="9" id="KW-1185">Reference proteome</keyword>
<feature type="binding site" evidence="6">
    <location>
        <position position="108"/>
    </location>
    <ligand>
        <name>Mg(2+)</name>
        <dbReference type="ChEBI" id="CHEBI:18420"/>
    </ligand>
</feature>
<comment type="cofactor">
    <cofactor evidence="6">
        <name>Mg(2+)</name>
        <dbReference type="ChEBI" id="CHEBI:18420"/>
    </cofactor>
</comment>
<evidence type="ECO:0000313" key="9">
    <source>
        <dbReference type="Proteomes" id="UP001595923"/>
    </source>
</evidence>
<dbReference type="Gene3D" id="3.40.50.1010">
    <property type="entry name" value="5'-nuclease"/>
    <property type="match status" value="1"/>
</dbReference>
<keyword evidence="4 6" id="KW-0378">Hydrolase</keyword>
<accession>A0ABV9E589</accession>
<sequence length="146" mass="15864">MTDALSEPIFIDTNILLYAHGVSEDDPRAGRARDVLTQLWRTENGVLSTQVLQEFYAVATKKLKPPLPGSKARGLVAAYTDWCTVPTDPALIVAAGALAEQHTLAFWDALIVEAALRAGAARLLSEDLQHGRRFGSLLIENPLLDT</sequence>
<evidence type="ECO:0000259" key="7">
    <source>
        <dbReference type="Pfam" id="PF01850"/>
    </source>
</evidence>
<comment type="similarity">
    <text evidence="6">Belongs to the PINc/VapC protein family.</text>
</comment>
<evidence type="ECO:0000256" key="5">
    <source>
        <dbReference type="ARBA" id="ARBA00022842"/>
    </source>
</evidence>
<evidence type="ECO:0000313" key="8">
    <source>
        <dbReference type="EMBL" id="MFC4565833.1"/>
    </source>
</evidence>
<dbReference type="CDD" id="cd18692">
    <property type="entry name" value="PIN_VapC-like"/>
    <property type="match status" value="1"/>
</dbReference>
<gene>
    <name evidence="6" type="primary">vapC</name>
    <name evidence="8" type="ORF">ACFO4E_28575</name>
</gene>
<keyword evidence="1 6" id="KW-1277">Toxin-antitoxin system</keyword>
<keyword evidence="3 6" id="KW-0479">Metal-binding</keyword>
<comment type="function">
    <text evidence="6">Toxic component of a toxin-antitoxin (TA) system. An RNase.</text>
</comment>
<keyword evidence="6" id="KW-0800">Toxin</keyword>
<evidence type="ECO:0000256" key="6">
    <source>
        <dbReference type="HAMAP-Rule" id="MF_00265"/>
    </source>
</evidence>
<dbReference type="InterPro" id="IPR029060">
    <property type="entry name" value="PIN-like_dom_sf"/>
</dbReference>
<dbReference type="HAMAP" id="MF_00265">
    <property type="entry name" value="VapC_Nob1"/>
    <property type="match status" value="1"/>
</dbReference>
<evidence type="ECO:0000256" key="3">
    <source>
        <dbReference type="ARBA" id="ARBA00022723"/>
    </source>
</evidence>
<evidence type="ECO:0000256" key="4">
    <source>
        <dbReference type="ARBA" id="ARBA00022801"/>
    </source>
</evidence>
<reference evidence="9" key="1">
    <citation type="journal article" date="2019" name="Int. J. Syst. Evol. Microbiol.">
        <title>The Global Catalogue of Microorganisms (GCM) 10K type strain sequencing project: providing services to taxonomists for standard genome sequencing and annotation.</title>
        <authorList>
            <consortium name="The Broad Institute Genomics Platform"/>
            <consortium name="The Broad Institute Genome Sequencing Center for Infectious Disease"/>
            <person name="Wu L."/>
            <person name="Ma J."/>
        </authorList>
    </citation>
    <scope>NUCLEOTIDE SEQUENCE [LARGE SCALE GENOMIC DNA]</scope>
    <source>
        <strain evidence="9">XZYJ18</strain>
    </source>
</reference>
<name>A0ABV9E589_9ACTN</name>
<dbReference type="InterPro" id="IPR002716">
    <property type="entry name" value="PIN_dom"/>
</dbReference>
<organism evidence="8 9">
    <name type="scientific">Nocardiopsis mangrovi</name>
    <dbReference type="NCBI Taxonomy" id="1179818"/>
    <lineage>
        <taxon>Bacteria</taxon>
        <taxon>Bacillati</taxon>
        <taxon>Actinomycetota</taxon>
        <taxon>Actinomycetes</taxon>
        <taxon>Streptosporangiales</taxon>
        <taxon>Nocardiopsidaceae</taxon>
        <taxon>Nocardiopsis</taxon>
    </lineage>
</organism>
<dbReference type="EC" id="3.1.-.-" evidence="6"/>
<comment type="caution">
    <text evidence="8">The sequence shown here is derived from an EMBL/GenBank/DDBJ whole genome shotgun (WGS) entry which is preliminary data.</text>
</comment>
<proteinExistence type="inferred from homology"/>
<feature type="domain" description="PIN" evidence="7">
    <location>
        <begin position="9"/>
        <end position="128"/>
    </location>
</feature>
<protein>
    <recommendedName>
        <fullName evidence="6">Ribonuclease VapC</fullName>
        <shortName evidence="6">RNase VapC</shortName>
        <ecNumber evidence="6">3.1.-.-</ecNumber>
    </recommendedName>
    <alternativeName>
        <fullName evidence="6">Toxin VapC</fullName>
    </alternativeName>
</protein>
<keyword evidence="2 6" id="KW-0540">Nuclease</keyword>
<dbReference type="SUPFAM" id="SSF88723">
    <property type="entry name" value="PIN domain-like"/>
    <property type="match status" value="1"/>
</dbReference>
<dbReference type="RefSeq" id="WP_378580170.1">
    <property type="nucleotide sequence ID" value="NZ_JBHSFQ010000049.1"/>
</dbReference>
<evidence type="ECO:0000256" key="1">
    <source>
        <dbReference type="ARBA" id="ARBA00022649"/>
    </source>
</evidence>
<feature type="binding site" evidence="6">
    <location>
        <position position="12"/>
    </location>
    <ligand>
        <name>Mg(2+)</name>
        <dbReference type="ChEBI" id="CHEBI:18420"/>
    </ligand>
</feature>
<evidence type="ECO:0000256" key="2">
    <source>
        <dbReference type="ARBA" id="ARBA00022722"/>
    </source>
</evidence>
<dbReference type="EMBL" id="JBHSFQ010000049">
    <property type="protein sequence ID" value="MFC4565833.1"/>
    <property type="molecule type" value="Genomic_DNA"/>
</dbReference>
<dbReference type="Pfam" id="PF01850">
    <property type="entry name" value="PIN"/>
    <property type="match status" value="1"/>
</dbReference>
<dbReference type="InterPro" id="IPR022907">
    <property type="entry name" value="VapC_family"/>
</dbReference>
<keyword evidence="5 6" id="KW-0460">Magnesium</keyword>
<dbReference type="Proteomes" id="UP001595923">
    <property type="component" value="Unassembled WGS sequence"/>
</dbReference>